<dbReference type="InterPro" id="IPR036661">
    <property type="entry name" value="Luciferase-like_sf"/>
</dbReference>
<dbReference type="Proteomes" id="UP000239895">
    <property type="component" value="Unassembled WGS sequence"/>
</dbReference>
<evidence type="ECO:0000313" key="4">
    <source>
        <dbReference type="Proteomes" id="UP000239895"/>
    </source>
</evidence>
<sequence>MTRFGYTLMTEQSGPRSLVDYAVRAEDAGFEFEVMSDHYFPWLDTQGHSPYAWSVLGAVSQATQRVGLMSYVTCPTLRYHPAVVAQKAATVGLLSEGRFTLGLGAGENLNEHVVGAGWPAVDERHEMLSEAVQIIAALFEGNLLSFRGDHFQVDSARLWDLPDDPVEIGVAVSGEQSVGTFATLADHLISTEPKQGLLHQWDSARADADLPASRKVAQMPISWDPDPDAAVQRAHEQFRWFGLGWPVNANLPTTEAFDHASAFVRPEDVAESIPCGPDLDAIVEAASAFWEAGYTDLALHQIGDAKQEEFLGTAAGPLLEKLRAAAPEATD</sequence>
<reference evidence="3 4" key="1">
    <citation type="submission" date="2018-03" db="EMBL/GenBank/DDBJ databases">
        <title>Comparative analysis of microorganisms from saline springs in Andes Mountain Range, Colombia.</title>
        <authorList>
            <person name="Rubin E."/>
        </authorList>
    </citation>
    <scope>NUCLEOTIDE SEQUENCE [LARGE SCALE GENOMIC DNA]</scope>
    <source>
        <strain evidence="3 4">CG 23</strain>
    </source>
</reference>
<keyword evidence="4" id="KW-1185">Reference proteome</keyword>
<evidence type="ECO:0000256" key="1">
    <source>
        <dbReference type="ARBA" id="ARBA00023002"/>
    </source>
</evidence>
<dbReference type="Gene3D" id="3.20.20.30">
    <property type="entry name" value="Luciferase-like domain"/>
    <property type="match status" value="1"/>
</dbReference>
<dbReference type="InterPro" id="IPR050564">
    <property type="entry name" value="F420-G6PD/mer"/>
</dbReference>
<dbReference type="SUPFAM" id="SSF51679">
    <property type="entry name" value="Bacterial luciferase-like"/>
    <property type="match status" value="1"/>
</dbReference>
<comment type="caution">
    <text evidence="3">The sequence shown here is derived from an EMBL/GenBank/DDBJ whole genome shotgun (WGS) entry which is preliminary data.</text>
</comment>
<dbReference type="Pfam" id="PF00296">
    <property type="entry name" value="Bac_luciferase"/>
    <property type="match status" value="1"/>
</dbReference>
<proteinExistence type="predicted"/>
<keyword evidence="1" id="KW-0560">Oxidoreductase</keyword>
<name>A0ABX5EFE2_9MICO</name>
<dbReference type="PANTHER" id="PTHR43244:SF1">
    <property type="entry name" value="5,10-METHYLENETETRAHYDROMETHANOPTERIN REDUCTASE"/>
    <property type="match status" value="1"/>
</dbReference>
<feature type="domain" description="Luciferase-like" evidence="2">
    <location>
        <begin position="3"/>
        <end position="253"/>
    </location>
</feature>
<dbReference type="InterPro" id="IPR019945">
    <property type="entry name" value="F420_G6P_DH-rel"/>
</dbReference>
<dbReference type="CDD" id="cd01097">
    <property type="entry name" value="Tetrahydromethanopterin_reductase"/>
    <property type="match status" value="1"/>
</dbReference>
<protein>
    <submittedName>
        <fullName evidence="3">G6PDH family F420-dependent oxidoreductase</fullName>
    </submittedName>
</protein>
<dbReference type="NCBIfam" id="TIGR03557">
    <property type="entry name" value="F420_G6P_family"/>
    <property type="match status" value="1"/>
</dbReference>
<dbReference type="EMBL" id="PVTX01000003">
    <property type="protein sequence ID" value="PRZ08133.1"/>
    <property type="molecule type" value="Genomic_DNA"/>
</dbReference>
<accession>A0ABX5EFE2</accession>
<dbReference type="PANTHER" id="PTHR43244">
    <property type="match status" value="1"/>
</dbReference>
<evidence type="ECO:0000313" key="3">
    <source>
        <dbReference type="EMBL" id="PRZ08133.1"/>
    </source>
</evidence>
<dbReference type="InterPro" id="IPR011251">
    <property type="entry name" value="Luciferase-like_dom"/>
</dbReference>
<organism evidence="3 4">
    <name type="scientific">Isoptericola halotolerans</name>
    <dbReference type="NCBI Taxonomy" id="300560"/>
    <lineage>
        <taxon>Bacteria</taxon>
        <taxon>Bacillati</taxon>
        <taxon>Actinomycetota</taxon>
        <taxon>Actinomycetes</taxon>
        <taxon>Micrococcales</taxon>
        <taxon>Promicromonosporaceae</taxon>
        <taxon>Isoptericola</taxon>
    </lineage>
</organism>
<gene>
    <name evidence="3" type="ORF">BCL65_10358</name>
</gene>
<evidence type="ECO:0000259" key="2">
    <source>
        <dbReference type="Pfam" id="PF00296"/>
    </source>
</evidence>
<dbReference type="RefSeq" id="WP_106266065.1">
    <property type="nucleotide sequence ID" value="NZ_PVTX01000003.1"/>
</dbReference>